<dbReference type="InterPro" id="IPR036269">
    <property type="entry name" value="Rho_N_sf"/>
</dbReference>
<accession>A0AAE9SA28</accession>
<feature type="coiled-coil region" evidence="1">
    <location>
        <begin position="68"/>
        <end position="109"/>
    </location>
</feature>
<evidence type="ECO:0000313" key="2">
    <source>
        <dbReference type="EMBL" id="USU95860.1"/>
    </source>
</evidence>
<dbReference type="SUPFAM" id="SSF68912">
    <property type="entry name" value="Rho N-terminal domain-like"/>
    <property type="match status" value="1"/>
</dbReference>
<dbReference type="EMBL" id="CP095407">
    <property type="protein sequence ID" value="USU95860.1"/>
    <property type="molecule type" value="Genomic_DNA"/>
</dbReference>
<dbReference type="Gene3D" id="1.10.720.30">
    <property type="entry name" value="SAP domain"/>
    <property type="match status" value="1"/>
</dbReference>
<proteinExistence type="predicted"/>
<name>A0AAE9SA28_ACIPI</name>
<sequence length="199" mass="21877">MKVMYTNNIPLIRDPSVCYRNDFIGVIGNATAVEVDDDFPDAEIIKQAYGRLAIPLEEEAADVGSNSDSKLQERLTDALNKLEVVEAEKTRLEAENSRLEGELAEEVAEKSAMLVDEQIATAKGELASFKNDIPAMKARIAELEAGKGTPDPLDGPTPGDYENWKVDQIKAYLTDKGIEFKQSALKPELIALIPQDPKE</sequence>
<reference evidence="2" key="1">
    <citation type="submission" date="2022-04" db="EMBL/GenBank/DDBJ databases">
        <title>Emergence of ST220 Acinetobacter pittii strain in bloodstream infection, which co-producing chromosomal NDM-1 and OXA-820 carbapenemases.</title>
        <authorList>
            <person name="Tian C."/>
            <person name="Xing M."/>
            <person name="Fu L."/>
            <person name="Xia D."/>
        </authorList>
    </citation>
    <scope>NUCLEOTIDE SEQUENCE</scope>
    <source>
        <strain evidence="2">TCM</strain>
    </source>
</reference>
<evidence type="ECO:0000256" key="1">
    <source>
        <dbReference type="SAM" id="Coils"/>
    </source>
</evidence>
<dbReference type="InterPro" id="IPR036361">
    <property type="entry name" value="SAP_dom_sf"/>
</dbReference>
<dbReference type="AlphaFoldDB" id="A0AAE9SA28"/>
<evidence type="ECO:0000313" key="3">
    <source>
        <dbReference type="Proteomes" id="UP001055514"/>
    </source>
</evidence>
<organism evidence="2 3">
    <name type="scientific">Acinetobacter pittii</name>
    <name type="common">Acinetobacter genomosp. 3</name>
    <dbReference type="NCBI Taxonomy" id="48296"/>
    <lineage>
        <taxon>Bacteria</taxon>
        <taxon>Pseudomonadati</taxon>
        <taxon>Pseudomonadota</taxon>
        <taxon>Gammaproteobacteria</taxon>
        <taxon>Moraxellales</taxon>
        <taxon>Moraxellaceae</taxon>
        <taxon>Acinetobacter</taxon>
        <taxon>Acinetobacter calcoaceticus/baumannii complex</taxon>
    </lineage>
</organism>
<dbReference type="RefSeq" id="WP_228156025.1">
    <property type="nucleotide sequence ID" value="NZ_CP095407.1"/>
</dbReference>
<protein>
    <submittedName>
        <fullName evidence="2">HeH/LEM domain protein</fullName>
    </submittedName>
</protein>
<gene>
    <name evidence="2" type="ORF">MWH18_06270</name>
</gene>
<keyword evidence="1" id="KW-0175">Coiled coil</keyword>
<dbReference type="Proteomes" id="UP001055514">
    <property type="component" value="Chromosome"/>
</dbReference>